<feature type="transmembrane region" description="Helical" evidence="5">
    <location>
        <begin position="84"/>
        <end position="105"/>
    </location>
</feature>
<dbReference type="Pfam" id="PF03619">
    <property type="entry name" value="Solute_trans_a"/>
    <property type="match status" value="1"/>
</dbReference>
<dbReference type="AlphaFoldDB" id="A0A1I8FLV6"/>
<keyword evidence="3 5" id="KW-1133">Transmembrane helix</keyword>
<evidence type="ECO:0000256" key="1">
    <source>
        <dbReference type="ARBA" id="ARBA00004141"/>
    </source>
</evidence>
<keyword evidence="2 5" id="KW-0812">Transmembrane</keyword>
<evidence type="ECO:0000313" key="7">
    <source>
        <dbReference type="WBParaSite" id="maker-unitig_40188-snap-gene-0.1-mRNA-1"/>
    </source>
</evidence>
<evidence type="ECO:0000256" key="4">
    <source>
        <dbReference type="ARBA" id="ARBA00023136"/>
    </source>
</evidence>
<accession>A0A1I8FLV6</accession>
<sequence length="205" mass="22473">FVIYNFLSLCYEYLGGENNILDELRGKPIELNWTFCTCCFAGQSYTHRTTLQFCIIKPVMAFCDHCATAVGYYRHGNFSPNSGYLYVTLIYNVAVALYGLLIFYFATRDLLSPFGPVLKFCTVKSVIFLSFWQSVLLAVLEKAGTIPAIYSQSGRMSTGTGTVAAGYQNFLICLEMLIAAPSTYSGDEESAGFVSGGGGSGPSEW</sequence>
<dbReference type="PANTHER" id="PTHR23423">
    <property type="entry name" value="ORGANIC SOLUTE TRANSPORTER-RELATED"/>
    <property type="match status" value="1"/>
</dbReference>
<proteinExistence type="predicted"/>
<evidence type="ECO:0000256" key="3">
    <source>
        <dbReference type="ARBA" id="ARBA00022989"/>
    </source>
</evidence>
<organism evidence="6 7">
    <name type="scientific">Macrostomum lignano</name>
    <dbReference type="NCBI Taxonomy" id="282301"/>
    <lineage>
        <taxon>Eukaryota</taxon>
        <taxon>Metazoa</taxon>
        <taxon>Spiralia</taxon>
        <taxon>Lophotrochozoa</taxon>
        <taxon>Platyhelminthes</taxon>
        <taxon>Rhabditophora</taxon>
        <taxon>Macrostomorpha</taxon>
        <taxon>Macrostomida</taxon>
        <taxon>Macrostomidae</taxon>
        <taxon>Macrostomum</taxon>
    </lineage>
</organism>
<dbReference type="WBParaSite" id="maker-unitig_40188-snap-gene-0.1-mRNA-1">
    <property type="protein sequence ID" value="maker-unitig_40188-snap-gene-0.1-mRNA-1"/>
    <property type="gene ID" value="maker-unitig_40188-snap-gene-0.1"/>
</dbReference>
<evidence type="ECO:0000256" key="2">
    <source>
        <dbReference type="ARBA" id="ARBA00022692"/>
    </source>
</evidence>
<protein>
    <submittedName>
        <fullName evidence="7">Transmembrane protein 184B</fullName>
    </submittedName>
</protein>
<keyword evidence="6" id="KW-1185">Reference proteome</keyword>
<keyword evidence="4 5" id="KW-0472">Membrane</keyword>
<reference evidence="7" key="1">
    <citation type="submission" date="2016-11" db="UniProtKB">
        <authorList>
            <consortium name="WormBaseParasite"/>
        </authorList>
    </citation>
    <scope>IDENTIFICATION</scope>
</reference>
<evidence type="ECO:0000256" key="5">
    <source>
        <dbReference type="SAM" id="Phobius"/>
    </source>
</evidence>
<dbReference type="GO" id="GO:0016020">
    <property type="term" value="C:membrane"/>
    <property type="evidence" value="ECO:0007669"/>
    <property type="project" value="UniProtKB-SubCell"/>
</dbReference>
<dbReference type="Proteomes" id="UP000095280">
    <property type="component" value="Unplaced"/>
</dbReference>
<evidence type="ECO:0000313" key="6">
    <source>
        <dbReference type="Proteomes" id="UP000095280"/>
    </source>
</evidence>
<dbReference type="SMART" id="SM01417">
    <property type="entry name" value="Solute_trans_a"/>
    <property type="match status" value="1"/>
</dbReference>
<name>A0A1I8FLV6_9PLAT</name>
<dbReference type="InterPro" id="IPR005178">
    <property type="entry name" value="Ostalpha/TMEM184C"/>
</dbReference>
<comment type="subcellular location">
    <subcellularLocation>
        <location evidence="1">Membrane</location>
        <topology evidence="1">Multi-pass membrane protein</topology>
    </subcellularLocation>
</comment>